<keyword evidence="3" id="KW-1185">Reference proteome</keyword>
<proteinExistence type="predicted"/>
<feature type="region of interest" description="Disordered" evidence="1">
    <location>
        <begin position="1"/>
        <end position="31"/>
    </location>
</feature>
<reference evidence="2" key="1">
    <citation type="submission" date="2019-10" db="EMBL/GenBank/DDBJ databases">
        <title>The sequence and de novo assembly of the wild yak genome.</title>
        <authorList>
            <person name="Liu Y."/>
        </authorList>
    </citation>
    <scope>NUCLEOTIDE SEQUENCE [LARGE SCALE GENOMIC DNA]</scope>
    <source>
        <strain evidence="2">WY2019</strain>
    </source>
</reference>
<sequence length="78" mass="8508">MKRATEGEQEESITGADRLHEAMESAPVTSKNKAANMHCDAVLGVQIGQNISGSLPKIHWMQTCSAKFQDVQCFETGQ</sequence>
<evidence type="ECO:0000313" key="3">
    <source>
        <dbReference type="Proteomes" id="UP000322234"/>
    </source>
</evidence>
<evidence type="ECO:0000256" key="1">
    <source>
        <dbReference type="SAM" id="MobiDB-lite"/>
    </source>
</evidence>
<dbReference type="EMBL" id="VBQZ03000074">
    <property type="protein sequence ID" value="MXQ91706.1"/>
    <property type="molecule type" value="Genomic_DNA"/>
</dbReference>
<dbReference type="AlphaFoldDB" id="A0A6B0RV00"/>
<name>A0A6B0RV00_9CETA</name>
<dbReference type="Proteomes" id="UP000322234">
    <property type="component" value="Unassembled WGS sequence"/>
</dbReference>
<organism evidence="2 3">
    <name type="scientific">Bos mutus</name>
    <name type="common">wild yak</name>
    <dbReference type="NCBI Taxonomy" id="72004"/>
    <lineage>
        <taxon>Eukaryota</taxon>
        <taxon>Metazoa</taxon>
        <taxon>Chordata</taxon>
        <taxon>Craniata</taxon>
        <taxon>Vertebrata</taxon>
        <taxon>Euteleostomi</taxon>
        <taxon>Mammalia</taxon>
        <taxon>Eutheria</taxon>
        <taxon>Laurasiatheria</taxon>
        <taxon>Artiodactyla</taxon>
        <taxon>Ruminantia</taxon>
        <taxon>Pecora</taxon>
        <taxon>Bovidae</taxon>
        <taxon>Bovinae</taxon>
        <taxon>Bos</taxon>
    </lineage>
</organism>
<accession>A0A6B0RV00</accession>
<evidence type="ECO:0000313" key="2">
    <source>
        <dbReference type="EMBL" id="MXQ91706.1"/>
    </source>
</evidence>
<comment type="caution">
    <text evidence="2">The sequence shown here is derived from an EMBL/GenBank/DDBJ whole genome shotgun (WGS) entry which is preliminary data.</text>
</comment>
<protein>
    <submittedName>
        <fullName evidence="2">Uncharacterized protein</fullName>
    </submittedName>
</protein>
<gene>
    <name evidence="2" type="ORF">E5288_WYG004535</name>
</gene>